<gene>
    <name evidence="15" type="ORF">GCM10022291_31090</name>
</gene>
<comment type="subcellular location">
    <subcellularLocation>
        <location evidence="1 11">Cell outer membrane</location>
        <topology evidence="1 11">Multi-pass membrane protein</topology>
    </subcellularLocation>
</comment>
<reference evidence="16" key="1">
    <citation type="journal article" date="2019" name="Int. J. Syst. Evol. Microbiol.">
        <title>The Global Catalogue of Microorganisms (GCM) 10K type strain sequencing project: providing services to taxonomists for standard genome sequencing and annotation.</title>
        <authorList>
            <consortium name="The Broad Institute Genomics Platform"/>
            <consortium name="The Broad Institute Genome Sequencing Center for Infectious Disease"/>
            <person name="Wu L."/>
            <person name="Ma J."/>
        </authorList>
    </citation>
    <scope>NUCLEOTIDE SEQUENCE [LARGE SCALE GENOMIC DNA]</scope>
    <source>
        <strain evidence="16">JCM 17630</strain>
    </source>
</reference>
<dbReference type="InterPro" id="IPR012910">
    <property type="entry name" value="Plug_dom"/>
</dbReference>
<dbReference type="Proteomes" id="UP001501496">
    <property type="component" value="Unassembled WGS sequence"/>
</dbReference>
<dbReference type="PANTHER" id="PTHR32552:SF81">
    <property type="entry name" value="TONB-DEPENDENT OUTER MEMBRANE RECEPTOR"/>
    <property type="match status" value="1"/>
</dbReference>
<evidence type="ECO:0000256" key="8">
    <source>
        <dbReference type="ARBA" id="ARBA00023077"/>
    </source>
</evidence>
<dbReference type="InterPro" id="IPR039426">
    <property type="entry name" value="TonB-dep_rcpt-like"/>
</dbReference>
<evidence type="ECO:0000256" key="4">
    <source>
        <dbReference type="ARBA" id="ARBA00022496"/>
    </source>
</evidence>
<dbReference type="InterPro" id="IPR008969">
    <property type="entry name" value="CarboxyPept-like_regulatory"/>
</dbReference>
<keyword evidence="5 11" id="KW-0812">Transmembrane</keyword>
<evidence type="ECO:0000256" key="9">
    <source>
        <dbReference type="ARBA" id="ARBA00023136"/>
    </source>
</evidence>
<dbReference type="EMBL" id="BAABCA010000007">
    <property type="protein sequence ID" value="GAA4238891.1"/>
    <property type="molecule type" value="Genomic_DNA"/>
</dbReference>
<evidence type="ECO:0000256" key="1">
    <source>
        <dbReference type="ARBA" id="ARBA00004571"/>
    </source>
</evidence>
<evidence type="ECO:0000256" key="10">
    <source>
        <dbReference type="ARBA" id="ARBA00023237"/>
    </source>
</evidence>
<keyword evidence="3 11" id="KW-1134">Transmembrane beta strand</keyword>
<evidence type="ECO:0000256" key="2">
    <source>
        <dbReference type="ARBA" id="ARBA00022448"/>
    </source>
</evidence>
<organism evidence="15 16">
    <name type="scientific">Postechiella marina</name>
    <dbReference type="NCBI Taxonomy" id="943941"/>
    <lineage>
        <taxon>Bacteria</taxon>
        <taxon>Pseudomonadati</taxon>
        <taxon>Bacteroidota</taxon>
        <taxon>Flavobacteriia</taxon>
        <taxon>Flavobacteriales</taxon>
        <taxon>Flavobacteriaceae</taxon>
        <taxon>Postechiella</taxon>
    </lineage>
</organism>
<evidence type="ECO:0000256" key="12">
    <source>
        <dbReference type="RuleBase" id="RU003357"/>
    </source>
</evidence>
<protein>
    <submittedName>
        <fullName evidence="15">TonB-dependent receptor</fullName>
    </submittedName>
</protein>
<sequence length="765" mass="85994">MNFILRARLILPFCLIHFLSYSQSLLSGKVIDKENGIAIPFVNVTNNKSNYKLQSNQNGLFTLHHSGTYTFKKEGYLDYTIDIKDNSFHIIQLTINPSKLKEIIINANYLPKTLKEATSTTNILTNKNLKLANTTDISLVLNKVPGVFMQSGALNTNRISIRGIGARNLYGTAKIRAYFKDIPLTNGSGATNIEDFELESLSRLEIIKGASSLYGAGLGGSIQLTPQNSYVNQFDIENEISMGSFGLIKGITKLNYGNNKTSLNAIYSNTHSDGFRDNNTYDRQTFTININRFINKKNEISILGSYIDLKAFIPSSINEDTYKNSPKSAAFTWSNAKGFEDSKRGLLGVSWQHNYNENLKQVSSIFTSFRNAYEPRPFNILTEKTLAFGLRSRLIGHSLFLNTPISWTFGGETFKDIYKWGTFSNLYQDLPSANGSVKGDRLSNFKEKRRYFNVFIESNYSISKNTTLSLGLNYNKTAYHLEDRFKISDTNIDQSGSFNYKGILSPKIGVAHQLSQSINIYANSSHGFSPISLEETLLPDGQINTDLKPETGWNFELGTRAALLKNRLQFNAAIFRLDIKNLLVARRTSQDQFIGINAGRTQHDGLEINLNYNWLQIESLSINSFLNYTLNNFIFKDFIDDTNNYSGNDLTGVPSSIFNAGLTVNSHLGFYGNINFQYVGSMPITDSNSLYSNSYSITNLKTGYKTNLNKNLKLNTYFGLNNIFNKAYASQILINASGFGGNAPRYYYPGNPINYYTAINLNYTF</sequence>
<dbReference type="PROSITE" id="PS52016">
    <property type="entry name" value="TONB_DEPENDENT_REC_3"/>
    <property type="match status" value="1"/>
</dbReference>
<comment type="caution">
    <text evidence="15">The sequence shown here is derived from an EMBL/GenBank/DDBJ whole genome shotgun (WGS) entry which is preliminary data.</text>
</comment>
<dbReference type="InterPro" id="IPR036942">
    <property type="entry name" value="Beta-barrel_TonB_sf"/>
</dbReference>
<evidence type="ECO:0000256" key="3">
    <source>
        <dbReference type="ARBA" id="ARBA00022452"/>
    </source>
</evidence>
<evidence type="ECO:0000313" key="15">
    <source>
        <dbReference type="EMBL" id="GAA4238891.1"/>
    </source>
</evidence>
<keyword evidence="8 12" id="KW-0798">TonB box</keyword>
<dbReference type="RefSeq" id="WP_344789266.1">
    <property type="nucleotide sequence ID" value="NZ_BAABCA010000007.1"/>
</dbReference>
<keyword evidence="10 11" id="KW-0998">Cell outer membrane</keyword>
<evidence type="ECO:0000256" key="6">
    <source>
        <dbReference type="ARBA" id="ARBA00023004"/>
    </source>
</evidence>
<dbReference type="Gene3D" id="2.40.170.20">
    <property type="entry name" value="TonB-dependent receptor, beta-barrel domain"/>
    <property type="match status" value="1"/>
</dbReference>
<evidence type="ECO:0000256" key="5">
    <source>
        <dbReference type="ARBA" id="ARBA00022692"/>
    </source>
</evidence>
<keyword evidence="4" id="KW-0410">Iron transport</keyword>
<evidence type="ECO:0000259" key="14">
    <source>
        <dbReference type="Pfam" id="PF07715"/>
    </source>
</evidence>
<comment type="similarity">
    <text evidence="11 12">Belongs to the TonB-dependent receptor family.</text>
</comment>
<dbReference type="Pfam" id="PF00593">
    <property type="entry name" value="TonB_dep_Rec_b-barrel"/>
    <property type="match status" value="1"/>
</dbReference>
<feature type="domain" description="TonB-dependent receptor plug" evidence="14">
    <location>
        <begin position="114"/>
        <end position="218"/>
    </location>
</feature>
<proteinExistence type="inferred from homology"/>
<evidence type="ECO:0000256" key="11">
    <source>
        <dbReference type="PROSITE-ProRule" id="PRU01360"/>
    </source>
</evidence>
<dbReference type="Gene3D" id="2.170.130.10">
    <property type="entry name" value="TonB-dependent receptor, plug domain"/>
    <property type="match status" value="1"/>
</dbReference>
<dbReference type="InterPro" id="IPR000531">
    <property type="entry name" value="Beta-barrel_TonB"/>
</dbReference>
<dbReference type="SUPFAM" id="SSF56935">
    <property type="entry name" value="Porins"/>
    <property type="match status" value="1"/>
</dbReference>
<keyword evidence="9 11" id="KW-0472">Membrane</keyword>
<feature type="domain" description="TonB-dependent receptor-like beta-barrel" evidence="13">
    <location>
        <begin position="292"/>
        <end position="723"/>
    </location>
</feature>
<evidence type="ECO:0000259" key="13">
    <source>
        <dbReference type="Pfam" id="PF00593"/>
    </source>
</evidence>
<evidence type="ECO:0000256" key="7">
    <source>
        <dbReference type="ARBA" id="ARBA00023065"/>
    </source>
</evidence>
<name>A0ABP8CG69_9FLAO</name>
<keyword evidence="2 11" id="KW-0813">Transport</keyword>
<evidence type="ECO:0000313" key="16">
    <source>
        <dbReference type="Proteomes" id="UP001501496"/>
    </source>
</evidence>
<dbReference type="Pfam" id="PF07715">
    <property type="entry name" value="Plug"/>
    <property type="match status" value="1"/>
</dbReference>
<keyword evidence="15" id="KW-0675">Receptor</keyword>
<dbReference type="SUPFAM" id="SSF49464">
    <property type="entry name" value="Carboxypeptidase regulatory domain-like"/>
    <property type="match status" value="1"/>
</dbReference>
<accession>A0ABP8CG69</accession>
<keyword evidence="7" id="KW-0406">Ion transport</keyword>
<keyword evidence="16" id="KW-1185">Reference proteome</keyword>
<dbReference type="PANTHER" id="PTHR32552">
    <property type="entry name" value="FERRICHROME IRON RECEPTOR-RELATED"/>
    <property type="match status" value="1"/>
</dbReference>
<dbReference type="InterPro" id="IPR037066">
    <property type="entry name" value="Plug_dom_sf"/>
</dbReference>
<keyword evidence="6" id="KW-0408">Iron</keyword>